<reference evidence="1" key="1">
    <citation type="journal article" date="2015" name="Nature">
        <title>Complex archaea that bridge the gap between prokaryotes and eukaryotes.</title>
        <authorList>
            <person name="Spang A."/>
            <person name="Saw J.H."/>
            <person name="Jorgensen S.L."/>
            <person name="Zaremba-Niedzwiedzka K."/>
            <person name="Martijn J."/>
            <person name="Lind A.E."/>
            <person name="van Eijk R."/>
            <person name="Schleper C."/>
            <person name="Guy L."/>
            <person name="Ettema T.J."/>
        </authorList>
    </citation>
    <scope>NUCLEOTIDE SEQUENCE</scope>
</reference>
<sequence>MLARGESMTKQEEIREGIRLILDSEWNGYNWETLKQTMSRVHRIKTETILSYLHSQGAVLKGSAISAGKHMHGVYRVESLVEEK</sequence>
<dbReference type="AlphaFoldDB" id="A0A0F9NTV3"/>
<accession>A0A0F9NTV3</accession>
<name>A0A0F9NTV3_9ZZZZ</name>
<evidence type="ECO:0000313" key="1">
    <source>
        <dbReference type="EMBL" id="KKN21274.1"/>
    </source>
</evidence>
<protein>
    <submittedName>
        <fullName evidence="1">Uncharacterized protein</fullName>
    </submittedName>
</protein>
<dbReference type="EMBL" id="LAZR01003161">
    <property type="protein sequence ID" value="KKN21274.1"/>
    <property type="molecule type" value="Genomic_DNA"/>
</dbReference>
<proteinExistence type="predicted"/>
<organism evidence="1">
    <name type="scientific">marine sediment metagenome</name>
    <dbReference type="NCBI Taxonomy" id="412755"/>
    <lineage>
        <taxon>unclassified sequences</taxon>
        <taxon>metagenomes</taxon>
        <taxon>ecological metagenomes</taxon>
    </lineage>
</organism>
<comment type="caution">
    <text evidence="1">The sequence shown here is derived from an EMBL/GenBank/DDBJ whole genome shotgun (WGS) entry which is preliminary data.</text>
</comment>
<gene>
    <name evidence="1" type="ORF">LCGC14_0927050</name>
</gene>